<dbReference type="PROSITE" id="PS50893">
    <property type="entry name" value="ABC_TRANSPORTER_2"/>
    <property type="match status" value="1"/>
</dbReference>
<dbReference type="SUPFAM" id="SSF52540">
    <property type="entry name" value="P-loop containing nucleoside triphosphate hydrolases"/>
    <property type="match status" value="1"/>
</dbReference>
<dbReference type="Pfam" id="PF00664">
    <property type="entry name" value="ABC_membrane"/>
    <property type="match status" value="1"/>
</dbReference>
<dbReference type="FunFam" id="1.20.1560.10:FF:000243">
    <property type="entry name" value="ABC transporter (MsbA subfamily)"/>
    <property type="match status" value="1"/>
</dbReference>
<dbReference type="CDD" id="cd18552">
    <property type="entry name" value="ABC_6TM_MsbA_like"/>
    <property type="match status" value="1"/>
</dbReference>
<dbReference type="PROSITE" id="PS00211">
    <property type="entry name" value="ABC_TRANSPORTER_1"/>
    <property type="match status" value="1"/>
</dbReference>
<dbReference type="PANTHER" id="PTHR24221">
    <property type="entry name" value="ATP-BINDING CASSETTE SUB-FAMILY B"/>
    <property type="match status" value="1"/>
</dbReference>
<keyword evidence="3" id="KW-0547">Nucleotide-binding</keyword>
<organism evidence="10 11">
    <name type="scientific">Fusobacterium vincentii 4_1_13</name>
    <dbReference type="NCBI Taxonomy" id="469606"/>
    <lineage>
        <taxon>Bacteria</taxon>
        <taxon>Fusobacteriati</taxon>
        <taxon>Fusobacteriota</taxon>
        <taxon>Fusobacteriia</taxon>
        <taxon>Fusobacteriales</taxon>
        <taxon>Fusobacteriaceae</taxon>
        <taxon>Fusobacterium</taxon>
    </lineage>
</organism>
<evidence type="ECO:0000256" key="3">
    <source>
        <dbReference type="ARBA" id="ARBA00022741"/>
    </source>
</evidence>
<dbReference type="GO" id="GO:0005886">
    <property type="term" value="C:plasma membrane"/>
    <property type="evidence" value="ECO:0007669"/>
    <property type="project" value="UniProtKB-SubCell"/>
</dbReference>
<evidence type="ECO:0000256" key="1">
    <source>
        <dbReference type="ARBA" id="ARBA00004651"/>
    </source>
</evidence>
<dbReference type="RefSeq" id="WP_008802525.1">
    <property type="nucleotide sequence ID" value="NZ_KQ235735.1"/>
</dbReference>
<evidence type="ECO:0000256" key="2">
    <source>
        <dbReference type="ARBA" id="ARBA00022692"/>
    </source>
</evidence>
<dbReference type="PROSITE" id="PS50929">
    <property type="entry name" value="ABC_TM1F"/>
    <property type="match status" value="1"/>
</dbReference>
<feature type="transmembrane region" description="Helical" evidence="7">
    <location>
        <begin position="21"/>
        <end position="41"/>
    </location>
</feature>
<dbReference type="InterPro" id="IPR036640">
    <property type="entry name" value="ABC1_TM_sf"/>
</dbReference>
<dbReference type="AlphaFoldDB" id="A0A0M1VSD4"/>
<comment type="caution">
    <text evidence="10">The sequence shown here is derived from an EMBL/GenBank/DDBJ whole genome shotgun (WGS) entry which is preliminary data.</text>
</comment>
<comment type="subcellular location">
    <subcellularLocation>
        <location evidence="1">Cell membrane</location>
        <topology evidence="1">Multi-pass membrane protein</topology>
    </subcellularLocation>
</comment>
<dbReference type="InterPro" id="IPR003593">
    <property type="entry name" value="AAA+_ATPase"/>
</dbReference>
<proteinExistence type="predicted"/>
<dbReference type="InterPro" id="IPR003439">
    <property type="entry name" value="ABC_transporter-like_ATP-bd"/>
</dbReference>
<feature type="domain" description="ABC transmembrane type-1" evidence="9">
    <location>
        <begin position="26"/>
        <end position="308"/>
    </location>
</feature>
<dbReference type="GO" id="GO:0034040">
    <property type="term" value="F:ATPase-coupled lipid transmembrane transporter activity"/>
    <property type="evidence" value="ECO:0007669"/>
    <property type="project" value="TreeGrafter"/>
</dbReference>
<evidence type="ECO:0000313" key="10">
    <source>
        <dbReference type="EMBL" id="EEO39475.1"/>
    </source>
</evidence>
<dbReference type="SMART" id="SM00382">
    <property type="entry name" value="AAA"/>
    <property type="match status" value="1"/>
</dbReference>
<dbReference type="FunFam" id="3.40.50.300:FF:001443">
    <property type="entry name" value="ABC transporter, ATP-binding protein"/>
    <property type="match status" value="1"/>
</dbReference>
<feature type="transmembrane region" description="Helical" evidence="7">
    <location>
        <begin position="162"/>
        <end position="179"/>
    </location>
</feature>
<dbReference type="GO" id="GO:0140359">
    <property type="term" value="F:ABC-type transporter activity"/>
    <property type="evidence" value="ECO:0007669"/>
    <property type="project" value="InterPro"/>
</dbReference>
<dbReference type="InterPro" id="IPR039421">
    <property type="entry name" value="Type_1_exporter"/>
</dbReference>
<keyword evidence="2 7" id="KW-0812">Transmembrane</keyword>
<dbReference type="Gene3D" id="1.20.1560.10">
    <property type="entry name" value="ABC transporter type 1, transmembrane domain"/>
    <property type="match status" value="1"/>
</dbReference>
<evidence type="ECO:0000313" key="11">
    <source>
        <dbReference type="Proteomes" id="UP000004925"/>
    </source>
</evidence>
<dbReference type="EMBL" id="ACDE02000013">
    <property type="protein sequence ID" value="EEO39475.1"/>
    <property type="molecule type" value="Genomic_DNA"/>
</dbReference>
<dbReference type="HOGENOM" id="CLU_000604_84_3_0"/>
<dbReference type="Proteomes" id="UP000004925">
    <property type="component" value="Unassembled WGS sequence"/>
</dbReference>
<evidence type="ECO:0000259" key="9">
    <source>
        <dbReference type="PROSITE" id="PS50929"/>
    </source>
</evidence>
<dbReference type="InterPro" id="IPR017871">
    <property type="entry name" value="ABC_transporter-like_CS"/>
</dbReference>
<dbReference type="Pfam" id="PF00005">
    <property type="entry name" value="ABC_tran"/>
    <property type="match status" value="1"/>
</dbReference>
<keyword evidence="6 7" id="KW-0472">Membrane</keyword>
<dbReference type="eggNOG" id="COG1132">
    <property type="taxonomic scope" value="Bacteria"/>
</dbReference>
<dbReference type="SUPFAM" id="SSF90123">
    <property type="entry name" value="ABC transporter transmembrane region"/>
    <property type="match status" value="1"/>
</dbReference>
<dbReference type="GO" id="GO:0016887">
    <property type="term" value="F:ATP hydrolysis activity"/>
    <property type="evidence" value="ECO:0007669"/>
    <property type="project" value="InterPro"/>
</dbReference>
<feature type="transmembrane region" description="Helical" evidence="7">
    <location>
        <begin position="250"/>
        <end position="269"/>
    </location>
</feature>
<dbReference type="GO" id="GO:0005524">
    <property type="term" value="F:ATP binding"/>
    <property type="evidence" value="ECO:0007669"/>
    <property type="project" value="UniProtKB-KW"/>
</dbReference>
<sequence length="583" mass="65859">MKILNFKNKSLNIFLGYSYRYKKYMIAVIILSILASSMSAVPAWLSKKFVDDVLIGQNKDMFMWIIGGIFAATVIKVISAYYSEVASNFVTETIKREIKIDIFSHLEKLPISYFKKNKLGDTLSKLTNDTSSLGRIGFIVFEMFKEFLLVLILTIRMFQVDYILALVSLVLLPLIIRVVKKFTKKIRKYGRERQDTTGKVTAFTQETLSGIFVIKAFNNTSFVIDKYKDLTKGEFEQAYKTTKIKAKVSPINEVITTFMVLLVVLYGGYQILVAKNITSGDLISFVTALGLMHQPLKRLINKNNDLQDSLPSADRVVEIFDEKVETDVFGEAVEFNEKIQDIKFENVNYKYDDSNEYVLKNINLDVKAGEIIAFVGRSGSGKTTLVNLLARFFNTDEGKITVNGVNIKNIHLDTYRNKFAIVPQETFLFGGTIKENISFGKNVSDEEIISAAKMANAYNFIQEDLPNKFETEVGERGALLSGGQKQRIAIARALIKNPEIMILDEATSALDSESEKLVQEALDSLMEGRTTFVIAHRLSTIVRADKIVVMENGEIKEMGTHSELIAMNGIYKNLYDIQFNENV</sequence>
<accession>A0A0M1VSD4</accession>
<feature type="transmembrane region" description="Helical" evidence="7">
    <location>
        <begin position="133"/>
        <end position="156"/>
    </location>
</feature>
<feature type="transmembrane region" description="Helical" evidence="7">
    <location>
        <begin position="61"/>
        <end position="82"/>
    </location>
</feature>
<evidence type="ECO:0000256" key="5">
    <source>
        <dbReference type="ARBA" id="ARBA00022989"/>
    </source>
</evidence>
<dbReference type="Gene3D" id="3.40.50.300">
    <property type="entry name" value="P-loop containing nucleotide triphosphate hydrolases"/>
    <property type="match status" value="1"/>
</dbReference>
<evidence type="ECO:0000259" key="8">
    <source>
        <dbReference type="PROSITE" id="PS50893"/>
    </source>
</evidence>
<evidence type="ECO:0000256" key="7">
    <source>
        <dbReference type="SAM" id="Phobius"/>
    </source>
</evidence>
<keyword evidence="4" id="KW-0067">ATP-binding</keyword>
<dbReference type="PANTHER" id="PTHR24221:SF654">
    <property type="entry name" value="ATP-BINDING CASSETTE SUB-FAMILY B MEMBER 6"/>
    <property type="match status" value="1"/>
</dbReference>
<evidence type="ECO:0008006" key="12">
    <source>
        <dbReference type="Google" id="ProtNLM"/>
    </source>
</evidence>
<feature type="domain" description="ABC transporter" evidence="8">
    <location>
        <begin position="342"/>
        <end position="577"/>
    </location>
</feature>
<reference evidence="10 11" key="1">
    <citation type="submission" date="2011-10" db="EMBL/GenBank/DDBJ databases">
        <title>The Genome Sequence of Fusobacterium sp. 4_1_13.</title>
        <authorList>
            <consortium name="The Broad Institute Genome Sequencing Platform"/>
            <person name="Earl A."/>
            <person name="Ward D."/>
            <person name="Feldgarden M."/>
            <person name="Gevers D."/>
            <person name="Strauss J."/>
            <person name="Ambrose C."/>
            <person name="Allen-Vercoe E."/>
            <person name="Young S.K."/>
            <person name="Zeng Q."/>
            <person name="Gargeya S."/>
            <person name="Fitzgerald M."/>
            <person name="Haas B."/>
            <person name="Abouelleil A."/>
            <person name="Alvarado L."/>
            <person name="Arachchi H.M."/>
            <person name="Berlin A."/>
            <person name="Brown A."/>
            <person name="Chapman S.B."/>
            <person name="Chen Z."/>
            <person name="Dunbar C."/>
            <person name="Freedman E."/>
            <person name="Gearin G."/>
            <person name="Goldberg J."/>
            <person name="Griggs A."/>
            <person name="Gujja S."/>
            <person name="Heiman D."/>
            <person name="Howarth C."/>
            <person name="Larson L."/>
            <person name="Lui A."/>
            <person name="MacDonald P.J."/>
            <person name="Montmayeur A."/>
            <person name="Murphy C."/>
            <person name="Neiman D."/>
            <person name="Pearson M."/>
            <person name="Priest M."/>
            <person name="Roberts A."/>
            <person name="Saif S."/>
            <person name="Shea T."/>
            <person name="Shenoy N."/>
            <person name="Sisk P."/>
            <person name="Stolte C."/>
            <person name="Sykes S."/>
            <person name="Wortman J."/>
            <person name="Nusbaum C."/>
            <person name="Birren B."/>
        </authorList>
    </citation>
    <scope>NUCLEOTIDE SEQUENCE [LARGE SCALE GENOMIC DNA]</scope>
    <source>
        <strain evidence="10 11">4_1_13</strain>
    </source>
</reference>
<keyword evidence="5 7" id="KW-1133">Transmembrane helix</keyword>
<dbReference type="InterPro" id="IPR011527">
    <property type="entry name" value="ABC1_TM_dom"/>
</dbReference>
<dbReference type="InterPro" id="IPR027417">
    <property type="entry name" value="P-loop_NTPase"/>
</dbReference>
<evidence type="ECO:0000256" key="6">
    <source>
        <dbReference type="ARBA" id="ARBA00023136"/>
    </source>
</evidence>
<evidence type="ECO:0000256" key="4">
    <source>
        <dbReference type="ARBA" id="ARBA00022840"/>
    </source>
</evidence>
<name>A0A0M1VSD4_FUSVC</name>
<protein>
    <recommendedName>
        <fullName evidence="12">ABC transporter</fullName>
    </recommendedName>
</protein>
<gene>
    <name evidence="10" type="ORF">FSCG_00188</name>
</gene>